<reference evidence="5" key="1">
    <citation type="journal article" date="2019" name="Int. J. Syst. Evol. Microbiol.">
        <title>The Global Catalogue of Microorganisms (GCM) 10K type strain sequencing project: providing services to taxonomists for standard genome sequencing and annotation.</title>
        <authorList>
            <consortium name="The Broad Institute Genomics Platform"/>
            <consortium name="The Broad Institute Genome Sequencing Center for Infectious Disease"/>
            <person name="Wu L."/>
            <person name="Ma J."/>
        </authorList>
    </citation>
    <scope>NUCLEOTIDE SEQUENCE [LARGE SCALE GENOMIC DNA]</scope>
    <source>
        <strain evidence="5">JCM 13501</strain>
    </source>
</reference>
<dbReference type="InterPro" id="IPR009057">
    <property type="entry name" value="Homeodomain-like_sf"/>
</dbReference>
<dbReference type="Pfam" id="PF00440">
    <property type="entry name" value="TetR_N"/>
    <property type="match status" value="1"/>
</dbReference>
<accession>A0ABQ2GFR5</accession>
<name>A0ABQ2GFR5_9PSED</name>
<dbReference type="EMBL" id="BMNW01000001">
    <property type="protein sequence ID" value="GGL93760.1"/>
    <property type="molecule type" value="Genomic_DNA"/>
</dbReference>
<dbReference type="InterPro" id="IPR039536">
    <property type="entry name" value="TetR_C_Proteobacteria"/>
</dbReference>
<feature type="DNA-binding region" description="H-T-H motif" evidence="2">
    <location>
        <begin position="34"/>
        <end position="53"/>
    </location>
</feature>
<evidence type="ECO:0000313" key="5">
    <source>
        <dbReference type="Proteomes" id="UP000616499"/>
    </source>
</evidence>
<dbReference type="PROSITE" id="PS50977">
    <property type="entry name" value="HTH_TETR_2"/>
    <property type="match status" value="1"/>
</dbReference>
<dbReference type="SUPFAM" id="SSF48498">
    <property type="entry name" value="Tetracyclin repressor-like, C-terminal domain"/>
    <property type="match status" value="1"/>
</dbReference>
<feature type="domain" description="HTH tetR-type" evidence="3">
    <location>
        <begin position="12"/>
        <end position="71"/>
    </location>
</feature>
<dbReference type="InterPro" id="IPR050109">
    <property type="entry name" value="HTH-type_TetR-like_transc_reg"/>
</dbReference>
<dbReference type="Pfam" id="PF14246">
    <property type="entry name" value="TetR_C_7"/>
    <property type="match status" value="1"/>
</dbReference>
<dbReference type="InterPro" id="IPR036271">
    <property type="entry name" value="Tet_transcr_reg_TetR-rel_C_sf"/>
</dbReference>
<dbReference type="Proteomes" id="UP000616499">
    <property type="component" value="Unassembled WGS sequence"/>
</dbReference>
<dbReference type="Gene3D" id="1.10.357.10">
    <property type="entry name" value="Tetracycline Repressor, domain 2"/>
    <property type="match status" value="1"/>
</dbReference>
<keyword evidence="5" id="KW-1185">Reference proteome</keyword>
<evidence type="ECO:0000256" key="2">
    <source>
        <dbReference type="PROSITE-ProRule" id="PRU00335"/>
    </source>
</evidence>
<dbReference type="InterPro" id="IPR001647">
    <property type="entry name" value="HTH_TetR"/>
</dbReference>
<sequence length="205" mass="22486">MTERRALSEPARRHLDRLIEAALQVWLEQGYRASMDTIADQAGMSKRTVYGVVRSKGELFEAVIDAYMGQAMAYIGTPGDDMVEGLRRYVRAIADVSLGDIPVGLFRLVLAEAKAFPEIARLYEERGAYKAVELLAGWIEQQCQAGRLNVPDAREASAMLFGMVIPGPQRRAALGAAPSPTSEELGRLVDHAVQLFLRGAEVRPA</sequence>
<keyword evidence="1 2" id="KW-0238">DNA-binding</keyword>
<dbReference type="SUPFAM" id="SSF46689">
    <property type="entry name" value="Homeodomain-like"/>
    <property type="match status" value="1"/>
</dbReference>
<organism evidence="4 5">
    <name type="scientific">Pseudomonas asuensis</name>
    <dbReference type="NCBI Taxonomy" id="1825787"/>
    <lineage>
        <taxon>Bacteria</taxon>
        <taxon>Pseudomonadati</taxon>
        <taxon>Pseudomonadota</taxon>
        <taxon>Gammaproteobacteria</taxon>
        <taxon>Pseudomonadales</taxon>
        <taxon>Pseudomonadaceae</taxon>
        <taxon>Pseudomonas</taxon>
    </lineage>
</organism>
<dbReference type="PANTHER" id="PTHR30055">
    <property type="entry name" value="HTH-TYPE TRANSCRIPTIONAL REGULATOR RUTR"/>
    <property type="match status" value="1"/>
</dbReference>
<gene>
    <name evidence="4" type="ORF">GCM10009425_00890</name>
</gene>
<proteinExistence type="predicted"/>
<comment type="caution">
    <text evidence="4">The sequence shown here is derived from an EMBL/GenBank/DDBJ whole genome shotgun (WGS) entry which is preliminary data.</text>
</comment>
<evidence type="ECO:0000256" key="1">
    <source>
        <dbReference type="ARBA" id="ARBA00023125"/>
    </source>
</evidence>
<dbReference type="RefSeq" id="WP_188864111.1">
    <property type="nucleotide sequence ID" value="NZ_BMNW01000001.1"/>
</dbReference>
<dbReference type="PRINTS" id="PR00455">
    <property type="entry name" value="HTHTETR"/>
</dbReference>
<evidence type="ECO:0000313" key="4">
    <source>
        <dbReference type="EMBL" id="GGL93760.1"/>
    </source>
</evidence>
<evidence type="ECO:0000259" key="3">
    <source>
        <dbReference type="PROSITE" id="PS50977"/>
    </source>
</evidence>
<protein>
    <submittedName>
        <fullName evidence="4">Transcriptional regulator</fullName>
    </submittedName>
</protein>
<dbReference type="PANTHER" id="PTHR30055:SF119">
    <property type="entry name" value="NALC"/>
    <property type="match status" value="1"/>
</dbReference>